<protein>
    <recommendedName>
        <fullName evidence="3">Alpha/beta hydrolase fold-3 domain-containing protein</fullName>
    </recommendedName>
</protein>
<dbReference type="GO" id="GO:0016787">
    <property type="term" value="F:hydrolase activity"/>
    <property type="evidence" value="ECO:0007669"/>
    <property type="project" value="UniProtKB-KW"/>
</dbReference>
<dbReference type="AlphaFoldDB" id="A0A0D2E151"/>
<evidence type="ECO:0000259" key="3">
    <source>
        <dbReference type="Pfam" id="PF07859"/>
    </source>
</evidence>
<keyword evidence="2" id="KW-0378">Hydrolase</keyword>
<accession>A0A0D2E151</accession>
<dbReference type="PANTHER" id="PTHR48081">
    <property type="entry name" value="AB HYDROLASE SUPERFAMILY PROTEIN C4A8.06C"/>
    <property type="match status" value="1"/>
</dbReference>
<dbReference type="STRING" id="1442368.A0A0D2E151"/>
<feature type="domain" description="Alpha/beta hydrolase fold-3" evidence="3">
    <location>
        <begin position="156"/>
        <end position="397"/>
    </location>
</feature>
<dbReference type="InterPro" id="IPR050300">
    <property type="entry name" value="GDXG_lipolytic_enzyme"/>
</dbReference>
<dbReference type="Proteomes" id="UP000053029">
    <property type="component" value="Unassembled WGS sequence"/>
</dbReference>
<dbReference type="GeneID" id="25302552"/>
<dbReference type="HOGENOM" id="CLU_027519_0_0_1"/>
<keyword evidence="5" id="KW-1185">Reference proteome</keyword>
<dbReference type="InterPro" id="IPR029058">
    <property type="entry name" value="AB_hydrolase_fold"/>
</dbReference>
<gene>
    <name evidence="4" type="ORF">Z517_03062</name>
</gene>
<dbReference type="VEuPathDB" id="FungiDB:Z517_03062"/>
<dbReference type="OrthoDB" id="5354320at2759"/>
<dbReference type="InterPro" id="IPR002168">
    <property type="entry name" value="Lipase_GDXG_HIS_AS"/>
</dbReference>
<organism evidence="4 5">
    <name type="scientific">Fonsecaea pedrosoi CBS 271.37</name>
    <dbReference type="NCBI Taxonomy" id="1442368"/>
    <lineage>
        <taxon>Eukaryota</taxon>
        <taxon>Fungi</taxon>
        <taxon>Dikarya</taxon>
        <taxon>Ascomycota</taxon>
        <taxon>Pezizomycotina</taxon>
        <taxon>Eurotiomycetes</taxon>
        <taxon>Chaetothyriomycetidae</taxon>
        <taxon>Chaetothyriales</taxon>
        <taxon>Herpotrichiellaceae</taxon>
        <taxon>Fonsecaea</taxon>
    </lineage>
</organism>
<dbReference type="RefSeq" id="XP_013287624.1">
    <property type="nucleotide sequence ID" value="XM_013432170.1"/>
</dbReference>
<comment type="similarity">
    <text evidence="1">Belongs to the 'GDXG' lipolytic enzyme family.</text>
</comment>
<reference evidence="4 5" key="1">
    <citation type="submission" date="2015-01" db="EMBL/GenBank/DDBJ databases">
        <title>The Genome Sequence of Fonsecaea pedrosoi CBS 271.37.</title>
        <authorList>
            <consortium name="The Broad Institute Genomics Platform"/>
            <person name="Cuomo C."/>
            <person name="de Hoog S."/>
            <person name="Gorbushina A."/>
            <person name="Stielow B."/>
            <person name="Teixiera M."/>
            <person name="Abouelleil A."/>
            <person name="Chapman S.B."/>
            <person name="Priest M."/>
            <person name="Young S.K."/>
            <person name="Wortman J."/>
            <person name="Nusbaum C."/>
            <person name="Birren B."/>
        </authorList>
    </citation>
    <scope>NUCLEOTIDE SEQUENCE [LARGE SCALE GENOMIC DNA]</scope>
    <source>
        <strain evidence="4 5">CBS 271.37</strain>
    </source>
</reference>
<dbReference type="SUPFAM" id="SSF53474">
    <property type="entry name" value="alpha/beta-Hydrolases"/>
    <property type="match status" value="1"/>
</dbReference>
<sequence>MDISTRALVRLLLPRLPLLLKTIVLNTLNLSPNSAKQDLTTEVVVVILRSITRVRKPMRYLQHISTKDPGIKGPICIAKVTIPPPLDEFGPREAVVKAIKELGNGSETYTLPDIVGVEAEWTGYKKGASAHEPRPDVSEDDHYRILMATVSTHTTILYFHGGAYFLMDPASHREPVSRLARLTGGRGYSVRYRLAPQNPFPAQLLDGLVAYLSLLAPPKGLPHDPVPAKHIVFAGDSTGGNLAVVLLQLLLTLQRTGVSSIRFHGVDVPVELPAGLCLNSAWADISHSMPSINKNAHLDYLDPPNAEGVSKADPLPDDLWPASPPRANILCDASIMVHPLVSPLAAGSDLWKGMPPAWLCLGNEGLEDEITILARRMHQAGGVVDFVGYEGMPHCFAMLFPKTPKARDCFERAANFCTAVVDGGGPKTSRFVWVKAFSKPSNIQELGPDQLSKISDEEVTDAMKIMQNHARKREEEALQRWREQQTRAKL</sequence>
<dbReference type="Pfam" id="PF07859">
    <property type="entry name" value="Abhydrolase_3"/>
    <property type="match status" value="1"/>
</dbReference>
<dbReference type="PROSITE" id="PS01173">
    <property type="entry name" value="LIPASE_GDXG_HIS"/>
    <property type="match status" value="1"/>
</dbReference>
<dbReference type="PANTHER" id="PTHR48081:SF25">
    <property type="entry name" value="PUTATIVE (AFU_ORTHOLOGUE AFUA_3G11560)-RELATED"/>
    <property type="match status" value="1"/>
</dbReference>
<proteinExistence type="inferred from homology"/>
<evidence type="ECO:0000313" key="5">
    <source>
        <dbReference type="Proteomes" id="UP000053029"/>
    </source>
</evidence>
<evidence type="ECO:0000256" key="1">
    <source>
        <dbReference type="ARBA" id="ARBA00010515"/>
    </source>
</evidence>
<evidence type="ECO:0000256" key="2">
    <source>
        <dbReference type="ARBA" id="ARBA00022801"/>
    </source>
</evidence>
<evidence type="ECO:0000313" key="4">
    <source>
        <dbReference type="EMBL" id="KIW83816.1"/>
    </source>
</evidence>
<dbReference type="InterPro" id="IPR013094">
    <property type="entry name" value="AB_hydrolase_3"/>
</dbReference>
<dbReference type="Gene3D" id="3.40.50.1820">
    <property type="entry name" value="alpha/beta hydrolase"/>
    <property type="match status" value="1"/>
</dbReference>
<name>A0A0D2E151_9EURO</name>
<dbReference type="EMBL" id="KN846970">
    <property type="protein sequence ID" value="KIW83816.1"/>
    <property type="molecule type" value="Genomic_DNA"/>
</dbReference>